<name>A0A1G4Z612_9ENTR</name>
<evidence type="ECO:0000313" key="4">
    <source>
        <dbReference type="Proteomes" id="UP000183569"/>
    </source>
</evidence>
<evidence type="ECO:0008006" key="5">
    <source>
        <dbReference type="Google" id="ProtNLM"/>
    </source>
</evidence>
<reference evidence="3 4" key="1">
    <citation type="submission" date="2016-10" db="EMBL/GenBank/DDBJ databases">
        <authorList>
            <person name="Varghese N."/>
            <person name="Submissions S."/>
        </authorList>
    </citation>
    <scope>NUCLEOTIDE SEQUENCE [LARGE SCALE GENOMIC DNA]</scope>
    <source>
        <strain evidence="3 4">CGMCC 1.12102</strain>
    </source>
</reference>
<dbReference type="InterPro" id="IPR019635">
    <property type="entry name" value="DUF2500"/>
</dbReference>
<comment type="caution">
    <text evidence="3">The sequence shown here is derived from an EMBL/GenBank/DDBJ whole genome shotgun (WGS) entry which is preliminary data.</text>
</comment>
<accession>A0A1G4Z612</accession>
<sequence>MSKPPLFFIVVIGLIVVFASFRFVQQRREKAENDSAPQQQKSVVVCNKREKPLNPRRSRQQQVTPAGTAMRYEVSFKPQTGGAEMRFRLDEQQYNALTVGDRGVLRYQGSRFVDFTPEAAR</sequence>
<dbReference type="EMBL" id="FMUI01000016">
    <property type="protein sequence ID" value="SCX61101.1"/>
    <property type="molecule type" value="Genomic_DNA"/>
</dbReference>
<organism evidence="3 4">
    <name type="scientific">Kosakonia sacchari</name>
    <dbReference type="NCBI Taxonomy" id="1158459"/>
    <lineage>
        <taxon>Bacteria</taxon>
        <taxon>Pseudomonadati</taxon>
        <taxon>Pseudomonadota</taxon>
        <taxon>Gammaproteobacteria</taxon>
        <taxon>Enterobacterales</taxon>
        <taxon>Enterobacteriaceae</taxon>
        <taxon>Kosakonia</taxon>
    </lineage>
</organism>
<keyword evidence="2" id="KW-0812">Transmembrane</keyword>
<dbReference type="Proteomes" id="UP000183569">
    <property type="component" value="Unassembled WGS sequence"/>
</dbReference>
<feature type="region of interest" description="Disordered" evidence="1">
    <location>
        <begin position="49"/>
        <end position="69"/>
    </location>
</feature>
<evidence type="ECO:0000256" key="2">
    <source>
        <dbReference type="SAM" id="Phobius"/>
    </source>
</evidence>
<feature type="transmembrane region" description="Helical" evidence="2">
    <location>
        <begin position="6"/>
        <end position="24"/>
    </location>
</feature>
<evidence type="ECO:0000256" key="1">
    <source>
        <dbReference type="SAM" id="MobiDB-lite"/>
    </source>
</evidence>
<dbReference type="Gene3D" id="2.40.50.660">
    <property type="match status" value="1"/>
</dbReference>
<dbReference type="GeneID" id="23843512"/>
<gene>
    <name evidence="3" type="ORF">SAMN02927897_04062</name>
</gene>
<dbReference type="RefSeq" id="WP_017459581.1">
    <property type="nucleotide sequence ID" value="NZ_CP016337.1"/>
</dbReference>
<keyword evidence="2" id="KW-0472">Membrane</keyword>
<proteinExistence type="predicted"/>
<keyword evidence="2" id="KW-1133">Transmembrane helix</keyword>
<dbReference type="Pfam" id="PF10694">
    <property type="entry name" value="DUF2500"/>
    <property type="match status" value="1"/>
</dbReference>
<dbReference type="AlphaFoldDB" id="A0A1G4Z612"/>
<protein>
    <recommendedName>
        <fullName evidence="5">DUF2500 domain-containing protein</fullName>
    </recommendedName>
</protein>
<evidence type="ECO:0000313" key="3">
    <source>
        <dbReference type="EMBL" id="SCX61101.1"/>
    </source>
</evidence>